<feature type="transmembrane region" description="Helical" evidence="1">
    <location>
        <begin position="169"/>
        <end position="195"/>
    </location>
</feature>
<feature type="transmembrane region" description="Helical" evidence="1">
    <location>
        <begin position="83"/>
        <end position="102"/>
    </location>
</feature>
<evidence type="ECO:0000256" key="1">
    <source>
        <dbReference type="SAM" id="Phobius"/>
    </source>
</evidence>
<feature type="transmembrane region" description="Helical" evidence="1">
    <location>
        <begin position="108"/>
        <end position="124"/>
    </location>
</feature>
<dbReference type="Proteomes" id="UP000825381">
    <property type="component" value="Chromosome"/>
</dbReference>
<dbReference type="RefSeq" id="WP_220640739.1">
    <property type="nucleotide sequence ID" value="NZ_CP080429.1"/>
</dbReference>
<reference evidence="4 5" key="1">
    <citation type="submission" date="2021-07" db="EMBL/GenBank/DDBJ databases">
        <title>Flavobacterium WSW3-B6 sp.nov, isolated from seaweed.</title>
        <authorList>
            <person name="Muhammad N."/>
            <person name="Ho H."/>
            <person name="Lee Y.-J."/>
            <person name="Nguyen T."/>
            <person name="Ho J."/>
            <person name="Kim S.-G."/>
        </authorList>
    </citation>
    <scope>NUCLEOTIDE SEQUENCE [LARGE SCALE GENOMIC DNA]</scope>
    <source>
        <strain evidence="4 5">WSW3-B6</strain>
    </source>
</reference>
<proteinExistence type="predicted"/>
<evidence type="ECO:0000313" key="5">
    <source>
        <dbReference type="Proteomes" id="UP000825381"/>
    </source>
</evidence>
<dbReference type="InterPro" id="IPR012429">
    <property type="entry name" value="HGSNAT_cat"/>
</dbReference>
<evidence type="ECO:0000313" key="4">
    <source>
        <dbReference type="EMBL" id="QYJ68398.1"/>
    </source>
</evidence>
<feature type="domain" description="Heparan-alpha-glucosaminide N-acetyltransferase catalytic" evidence="3">
    <location>
        <begin position="7"/>
        <end position="208"/>
    </location>
</feature>
<gene>
    <name evidence="4" type="ORF">K1I41_00490</name>
</gene>
<feature type="transmembrane region" description="Helical" evidence="1">
    <location>
        <begin position="129"/>
        <end position="149"/>
    </location>
</feature>
<feature type="transmembrane region" description="Helical" evidence="1">
    <location>
        <begin position="12"/>
        <end position="31"/>
    </location>
</feature>
<feature type="transmembrane region" description="Helical" evidence="1">
    <location>
        <begin position="293"/>
        <end position="313"/>
    </location>
</feature>
<feature type="transmembrane region" description="Helical" evidence="1">
    <location>
        <begin position="207"/>
        <end position="233"/>
    </location>
</feature>
<keyword evidence="1" id="KW-0472">Membrane</keyword>
<keyword evidence="5" id="KW-1185">Reference proteome</keyword>
<sequence>MLEKRQRIIGYDVARALAVFIMVFVNFNLVLTRVDDEGVLTGILNLLQGKGATLFIVLAGVGISLMIKANVKNDEIKLREKRNVLLKRALFLFVFGLLYISIWPADILHYYGFYISIGALLMTSRSVNLWMIIVLLITVYPFILDFVDYEKGWNWKINEYTDFWTFTGFFRSLFINGFHPVIPWVAFVLAGIWLGKQNMANKNKRNFILRLSLTIFVLVQVGSYKFIEVVVLLTDIQVEDAVAIYGTKPMPPMPLFMISGISWSFIIIIVCIQMTEKVDRKNPLGFLAKTGQLAFTHYILHVVVGILSAYLIFGENNLSTLATFLYALSFCFALVVFSVFWRRKFTKDPVSIFMRSITG</sequence>
<evidence type="ECO:0000259" key="2">
    <source>
        <dbReference type="Pfam" id="PF04235"/>
    </source>
</evidence>
<name>A0ABX8VB28_9FLAO</name>
<dbReference type="Pfam" id="PF04235">
    <property type="entry name" value="DUF418"/>
    <property type="match status" value="1"/>
</dbReference>
<keyword evidence="1" id="KW-0812">Transmembrane</keyword>
<dbReference type="InterPro" id="IPR052529">
    <property type="entry name" value="Bact_Transport_Assoc"/>
</dbReference>
<dbReference type="InterPro" id="IPR007349">
    <property type="entry name" value="DUF418"/>
</dbReference>
<dbReference type="PANTHER" id="PTHR30590:SF3">
    <property type="entry name" value="HYPOTHETICAL MEMBRANE SPANNING PROTEIN"/>
    <property type="match status" value="1"/>
</dbReference>
<keyword evidence="1" id="KW-1133">Transmembrane helix</keyword>
<evidence type="ECO:0000259" key="3">
    <source>
        <dbReference type="Pfam" id="PF07786"/>
    </source>
</evidence>
<protein>
    <submittedName>
        <fullName evidence="4">Heparan-alpha-glucosaminide N-acetyltransferase domain-containing protein</fullName>
    </submittedName>
</protein>
<dbReference type="PANTHER" id="PTHR30590">
    <property type="entry name" value="INNER MEMBRANE PROTEIN"/>
    <property type="match status" value="1"/>
</dbReference>
<feature type="domain" description="DUF418" evidence="2">
    <location>
        <begin position="255"/>
        <end position="358"/>
    </location>
</feature>
<dbReference type="Pfam" id="PF07786">
    <property type="entry name" value="HGSNAT_cat"/>
    <property type="match status" value="1"/>
</dbReference>
<accession>A0ABX8VB28</accession>
<organism evidence="4 5">
    <name type="scientific">Flavobacterium litorale</name>
    <dbReference type="NCBI Taxonomy" id="2856519"/>
    <lineage>
        <taxon>Bacteria</taxon>
        <taxon>Pseudomonadati</taxon>
        <taxon>Bacteroidota</taxon>
        <taxon>Flavobacteriia</taxon>
        <taxon>Flavobacteriales</taxon>
        <taxon>Flavobacteriaceae</taxon>
        <taxon>Flavobacterium</taxon>
    </lineage>
</organism>
<feature type="transmembrane region" description="Helical" evidence="1">
    <location>
        <begin position="51"/>
        <end position="71"/>
    </location>
</feature>
<dbReference type="EMBL" id="CP080429">
    <property type="protein sequence ID" value="QYJ68398.1"/>
    <property type="molecule type" value="Genomic_DNA"/>
</dbReference>
<feature type="transmembrane region" description="Helical" evidence="1">
    <location>
        <begin position="253"/>
        <end position="272"/>
    </location>
</feature>
<feature type="transmembrane region" description="Helical" evidence="1">
    <location>
        <begin position="319"/>
        <end position="341"/>
    </location>
</feature>